<gene>
    <name evidence="1" type="ORF">CCACVL1_05017</name>
</gene>
<evidence type="ECO:0000313" key="1">
    <source>
        <dbReference type="EMBL" id="OMO96267.1"/>
    </source>
</evidence>
<reference evidence="1 2" key="1">
    <citation type="submission" date="2013-09" db="EMBL/GenBank/DDBJ databases">
        <title>Corchorus capsularis genome sequencing.</title>
        <authorList>
            <person name="Alam M."/>
            <person name="Haque M.S."/>
            <person name="Islam M.S."/>
            <person name="Emdad E.M."/>
            <person name="Islam M.M."/>
            <person name="Ahmed B."/>
            <person name="Halim A."/>
            <person name="Hossen Q.M.M."/>
            <person name="Hossain M.Z."/>
            <person name="Ahmed R."/>
            <person name="Khan M.M."/>
            <person name="Islam R."/>
            <person name="Rashid M.M."/>
            <person name="Khan S.A."/>
            <person name="Rahman M.S."/>
            <person name="Alam M."/>
        </authorList>
    </citation>
    <scope>NUCLEOTIDE SEQUENCE [LARGE SCALE GENOMIC DNA]</scope>
    <source>
        <strain evidence="2">cv. CVL-1</strain>
        <tissue evidence="1">Whole seedling</tissue>
    </source>
</reference>
<organism evidence="1 2">
    <name type="scientific">Corchorus capsularis</name>
    <name type="common">Jute</name>
    <dbReference type="NCBI Taxonomy" id="210143"/>
    <lineage>
        <taxon>Eukaryota</taxon>
        <taxon>Viridiplantae</taxon>
        <taxon>Streptophyta</taxon>
        <taxon>Embryophyta</taxon>
        <taxon>Tracheophyta</taxon>
        <taxon>Spermatophyta</taxon>
        <taxon>Magnoliopsida</taxon>
        <taxon>eudicotyledons</taxon>
        <taxon>Gunneridae</taxon>
        <taxon>Pentapetalae</taxon>
        <taxon>rosids</taxon>
        <taxon>malvids</taxon>
        <taxon>Malvales</taxon>
        <taxon>Malvaceae</taxon>
        <taxon>Grewioideae</taxon>
        <taxon>Apeibeae</taxon>
        <taxon>Corchorus</taxon>
    </lineage>
</organism>
<dbReference type="AlphaFoldDB" id="A0A1R3JNH3"/>
<proteinExistence type="predicted"/>
<name>A0A1R3JNH3_COCAP</name>
<sequence length="51" mass="6053">MTFVRRSLLFPKDLLARHKVAVKLQDINRRMKSIIDRARQFGVQQLEERGS</sequence>
<accession>A0A1R3JNH3</accession>
<dbReference type="EMBL" id="AWWV01007478">
    <property type="protein sequence ID" value="OMO96267.1"/>
    <property type="molecule type" value="Genomic_DNA"/>
</dbReference>
<evidence type="ECO:0000313" key="2">
    <source>
        <dbReference type="Proteomes" id="UP000188268"/>
    </source>
</evidence>
<protein>
    <submittedName>
        <fullName evidence="1">Uncharacterized protein</fullName>
    </submittedName>
</protein>
<keyword evidence="2" id="KW-1185">Reference proteome</keyword>
<dbReference type="Proteomes" id="UP000188268">
    <property type="component" value="Unassembled WGS sequence"/>
</dbReference>
<dbReference type="Gramene" id="OMO96267">
    <property type="protein sequence ID" value="OMO96267"/>
    <property type="gene ID" value="CCACVL1_05017"/>
</dbReference>
<comment type="caution">
    <text evidence="1">The sequence shown here is derived from an EMBL/GenBank/DDBJ whole genome shotgun (WGS) entry which is preliminary data.</text>
</comment>